<protein>
    <recommendedName>
        <fullName evidence="3">AB hydrolase-1 domain-containing protein</fullName>
    </recommendedName>
</protein>
<evidence type="ECO:0000256" key="2">
    <source>
        <dbReference type="SAM" id="SignalP"/>
    </source>
</evidence>
<dbReference type="Gene3D" id="3.40.50.1820">
    <property type="entry name" value="alpha/beta hydrolase"/>
    <property type="match status" value="1"/>
</dbReference>
<keyword evidence="1" id="KW-0378">Hydrolase</keyword>
<name>A0A8T9CDM6_9HELO</name>
<reference evidence="4 5" key="1">
    <citation type="submission" date="2018-05" db="EMBL/GenBank/DDBJ databases">
        <title>Genome sequencing and assembly of the regulated plant pathogen Lachnellula willkommii and related sister species for the development of diagnostic species identification markers.</title>
        <authorList>
            <person name="Giroux E."/>
            <person name="Bilodeau G."/>
        </authorList>
    </citation>
    <scope>NUCLEOTIDE SEQUENCE [LARGE SCALE GENOMIC DNA]</scope>
    <source>
        <strain evidence="4 5">CBS 268.59</strain>
    </source>
</reference>
<evidence type="ECO:0000313" key="5">
    <source>
        <dbReference type="Proteomes" id="UP000469558"/>
    </source>
</evidence>
<feature type="domain" description="AB hydrolase-1" evidence="3">
    <location>
        <begin position="85"/>
        <end position="353"/>
    </location>
</feature>
<dbReference type="OrthoDB" id="190201at2759"/>
<keyword evidence="2" id="KW-0732">Signal</keyword>
<organism evidence="4 5">
    <name type="scientific">Lachnellula suecica</name>
    <dbReference type="NCBI Taxonomy" id="602035"/>
    <lineage>
        <taxon>Eukaryota</taxon>
        <taxon>Fungi</taxon>
        <taxon>Dikarya</taxon>
        <taxon>Ascomycota</taxon>
        <taxon>Pezizomycotina</taxon>
        <taxon>Leotiomycetes</taxon>
        <taxon>Helotiales</taxon>
        <taxon>Lachnaceae</taxon>
        <taxon>Lachnellula</taxon>
    </lineage>
</organism>
<dbReference type="AlphaFoldDB" id="A0A8T9CDM6"/>
<dbReference type="EMBL" id="QGMK01000163">
    <property type="protein sequence ID" value="TVY83688.1"/>
    <property type="molecule type" value="Genomic_DNA"/>
</dbReference>
<dbReference type="PANTHER" id="PTHR43798:SF31">
    <property type="entry name" value="AB HYDROLASE SUPERFAMILY PROTEIN YCLE"/>
    <property type="match status" value="1"/>
</dbReference>
<evidence type="ECO:0000259" key="3">
    <source>
        <dbReference type="Pfam" id="PF12697"/>
    </source>
</evidence>
<dbReference type="Pfam" id="PF12697">
    <property type="entry name" value="Abhydrolase_6"/>
    <property type="match status" value="1"/>
</dbReference>
<dbReference type="InterPro" id="IPR000073">
    <property type="entry name" value="AB_hydrolase_1"/>
</dbReference>
<keyword evidence="5" id="KW-1185">Reference proteome</keyword>
<evidence type="ECO:0000256" key="1">
    <source>
        <dbReference type="ARBA" id="ARBA00022801"/>
    </source>
</evidence>
<evidence type="ECO:0000313" key="4">
    <source>
        <dbReference type="EMBL" id="TVY83688.1"/>
    </source>
</evidence>
<proteinExistence type="predicted"/>
<accession>A0A8T9CDM6</accession>
<dbReference type="InterPro" id="IPR050266">
    <property type="entry name" value="AB_hydrolase_sf"/>
</dbReference>
<dbReference type="GO" id="GO:0016020">
    <property type="term" value="C:membrane"/>
    <property type="evidence" value="ECO:0007669"/>
    <property type="project" value="TreeGrafter"/>
</dbReference>
<gene>
    <name evidence="4" type="ORF">LSUE1_G003808</name>
</gene>
<dbReference type="Proteomes" id="UP000469558">
    <property type="component" value="Unassembled WGS sequence"/>
</dbReference>
<dbReference type="GO" id="GO:0016787">
    <property type="term" value="F:hydrolase activity"/>
    <property type="evidence" value="ECO:0007669"/>
    <property type="project" value="UniProtKB-KW"/>
</dbReference>
<feature type="chain" id="PRO_5035839910" description="AB hydrolase-1 domain-containing protein" evidence="2">
    <location>
        <begin position="22"/>
        <end position="372"/>
    </location>
</feature>
<comment type="caution">
    <text evidence="4">The sequence shown here is derived from an EMBL/GenBank/DDBJ whole genome shotgun (WGS) entry which is preliminary data.</text>
</comment>
<dbReference type="InterPro" id="IPR029058">
    <property type="entry name" value="AB_hydrolase_fold"/>
</dbReference>
<feature type="signal peptide" evidence="2">
    <location>
        <begin position="1"/>
        <end position="21"/>
    </location>
</feature>
<dbReference type="SUPFAM" id="SSF53474">
    <property type="entry name" value="alpha/beta-Hydrolases"/>
    <property type="match status" value="1"/>
</dbReference>
<sequence>MRFNNIFKALCLDALIPLCTSTPLAKREPSCTDIVIPVTITANNVDLTSTQVPQPIVIVTGTYNIAGRYCEPENQISGHHDTLQVLVHGISYTRDYWSGDGPPGQGFHVDQYSWVSTASEAGYPTLAIDRLGNGISDHPDPLQIVQTPAEVEVLHQIIAQAKSGASPLPRAFDKIILAGHSYGSVVANVLVAEYPDNVNALILTGYSSTYNFVIPGMDFSSIIAPAATEDPGRFESLASEYLELTSQPGFDLMFYFPGGYDPQLEAQDFAQRGTFTTGELSTAGNTGSIASGYKGPVFVVTGQHDACFCNPQGLPSDEIDCTSFLADTQELFPAASSFDAYIVPDSGHCWQLHFAATTAFAVVQTWIEAHGF</sequence>
<dbReference type="PANTHER" id="PTHR43798">
    <property type="entry name" value="MONOACYLGLYCEROL LIPASE"/>
    <property type="match status" value="1"/>
</dbReference>